<evidence type="ECO:0000313" key="7">
    <source>
        <dbReference type="Proteomes" id="UP000570361"/>
    </source>
</evidence>
<keyword evidence="7" id="KW-1185">Reference proteome</keyword>
<organism evidence="6 7">
    <name type="scientific">Paenibacillus phyllosphaerae</name>
    <dbReference type="NCBI Taxonomy" id="274593"/>
    <lineage>
        <taxon>Bacteria</taxon>
        <taxon>Bacillati</taxon>
        <taxon>Bacillota</taxon>
        <taxon>Bacilli</taxon>
        <taxon>Bacillales</taxon>
        <taxon>Paenibacillaceae</taxon>
        <taxon>Paenibacillus</taxon>
    </lineage>
</organism>
<keyword evidence="4" id="KW-0812">Transmembrane</keyword>
<accession>A0A7W5ASS0</accession>
<comment type="caution">
    <text evidence="6">The sequence shown here is derived from an EMBL/GenBank/DDBJ whole genome shotgun (WGS) entry which is preliminary data.</text>
</comment>
<dbReference type="PROSITE" id="PS00041">
    <property type="entry name" value="HTH_ARAC_FAMILY_1"/>
    <property type="match status" value="1"/>
</dbReference>
<dbReference type="PANTHER" id="PTHR43280">
    <property type="entry name" value="ARAC-FAMILY TRANSCRIPTIONAL REGULATOR"/>
    <property type="match status" value="1"/>
</dbReference>
<dbReference type="InterPro" id="IPR041522">
    <property type="entry name" value="CdaR_GGDEF"/>
</dbReference>
<proteinExistence type="predicted"/>
<dbReference type="PANTHER" id="PTHR43280:SF10">
    <property type="entry name" value="REGULATORY PROTEIN POCR"/>
    <property type="match status" value="1"/>
</dbReference>
<dbReference type="SMART" id="SM00342">
    <property type="entry name" value="HTH_ARAC"/>
    <property type="match status" value="1"/>
</dbReference>
<dbReference type="AlphaFoldDB" id="A0A7W5ASS0"/>
<dbReference type="GO" id="GO:0003700">
    <property type="term" value="F:DNA-binding transcription factor activity"/>
    <property type="evidence" value="ECO:0007669"/>
    <property type="project" value="InterPro"/>
</dbReference>
<dbReference type="EMBL" id="JACHXK010000001">
    <property type="protein sequence ID" value="MBB3108110.1"/>
    <property type="molecule type" value="Genomic_DNA"/>
</dbReference>
<reference evidence="6 7" key="1">
    <citation type="submission" date="2020-08" db="EMBL/GenBank/DDBJ databases">
        <title>Genomic Encyclopedia of Type Strains, Phase III (KMG-III): the genomes of soil and plant-associated and newly described type strains.</title>
        <authorList>
            <person name="Whitman W."/>
        </authorList>
    </citation>
    <scope>NUCLEOTIDE SEQUENCE [LARGE SCALE GENOMIC DNA]</scope>
    <source>
        <strain evidence="6 7">CECT 5862</strain>
    </source>
</reference>
<evidence type="ECO:0000259" key="5">
    <source>
        <dbReference type="PROSITE" id="PS01124"/>
    </source>
</evidence>
<feature type="transmembrane region" description="Helical" evidence="4">
    <location>
        <begin position="211"/>
        <end position="230"/>
    </location>
</feature>
<dbReference type="RefSeq" id="WP_246427389.1">
    <property type="nucleotide sequence ID" value="NZ_JACHXK010000001.1"/>
</dbReference>
<evidence type="ECO:0000256" key="1">
    <source>
        <dbReference type="ARBA" id="ARBA00023015"/>
    </source>
</evidence>
<dbReference type="SUPFAM" id="SSF46689">
    <property type="entry name" value="Homeodomain-like"/>
    <property type="match status" value="1"/>
</dbReference>
<feature type="domain" description="HTH araC/xylS-type" evidence="5">
    <location>
        <begin position="582"/>
        <end position="681"/>
    </location>
</feature>
<gene>
    <name evidence="6" type="ORF">FHS18_000138</name>
</gene>
<dbReference type="Pfam" id="PF12833">
    <property type="entry name" value="HTH_18"/>
    <property type="match status" value="1"/>
</dbReference>
<dbReference type="InterPro" id="IPR009057">
    <property type="entry name" value="Homeodomain-like_sf"/>
</dbReference>
<evidence type="ECO:0000256" key="4">
    <source>
        <dbReference type="SAM" id="Phobius"/>
    </source>
</evidence>
<evidence type="ECO:0000313" key="6">
    <source>
        <dbReference type="EMBL" id="MBB3108110.1"/>
    </source>
</evidence>
<keyword evidence="4" id="KW-0472">Membrane</keyword>
<dbReference type="Pfam" id="PF17853">
    <property type="entry name" value="GGDEF_2"/>
    <property type="match status" value="1"/>
</dbReference>
<dbReference type="PROSITE" id="PS01124">
    <property type="entry name" value="HTH_ARAC_FAMILY_2"/>
    <property type="match status" value="1"/>
</dbReference>
<keyword evidence="2 6" id="KW-0238">DNA-binding</keyword>
<dbReference type="InterPro" id="IPR018062">
    <property type="entry name" value="HTH_AraC-typ_CS"/>
</dbReference>
<dbReference type="Proteomes" id="UP000570361">
    <property type="component" value="Unassembled WGS sequence"/>
</dbReference>
<dbReference type="Gene3D" id="1.10.10.60">
    <property type="entry name" value="Homeodomain-like"/>
    <property type="match status" value="2"/>
</dbReference>
<dbReference type="GO" id="GO:0043565">
    <property type="term" value="F:sequence-specific DNA binding"/>
    <property type="evidence" value="ECO:0007669"/>
    <property type="project" value="InterPro"/>
</dbReference>
<dbReference type="InterPro" id="IPR018060">
    <property type="entry name" value="HTH_AraC"/>
</dbReference>
<name>A0A7W5ASS0_9BACL</name>
<evidence type="ECO:0000256" key="3">
    <source>
        <dbReference type="ARBA" id="ARBA00023163"/>
    </source>
</evidence>
<keyword evidence="1" id="KW-0805">Transcription regulation</keyword>
<sequence length="691" mass="79378">MVDSSLKNISIDAQKMIETGGSLEQFLEATSDRALNFEASNQLSNLMVRYGLIDSVYLYRVKDGYVLDQSTIRPLDQFADRSFVQTSLEQAYTGVWSSPRAREIIAQGAPAQIRVISLGFKIPRDSGSLGYLMVNVKISSLSSYIGQMIDRTITDAQLYDSKGNSFFQAGHTAPSKNRLSADVVSDYTGWTYRISIKGGQLLDFLFHGSTLWVLLGLSAIVLAIGSMFYVTRRNYKPIESILHRIERFSSIIKTDPKDKDNEFSFIDQAIERLITNNMAFQEQQQEHMVIRRQQFLQILLKGEYKEDRPAWEQEWQHFGLSAGHFMVALLELDQYVQFGLKYSPADQSLFKFIISSVTVETAEQNGMNVIVEWIAKNQLVILLISKENGTLEHQMLHLTEQIRAWVEDHLDFTVTIGIGTAANDEVSIAQSFEDAEAAVSIKVSVGINQIIDSIEVKGRPDREWFGYLDMIRTIVRQLRMSEAEWQHELRKLFEEITIHRLRKEDVDRLVHYFIFQLEFEIDGALPEAMKPWREVAKPRLSAAAEQSDTLAQLEQEFLATLMQLSDNLIELSQSRRHNALMREIRNYVTEQFMDSNLSLTLLSDRFQISPKYLSQLFKESIGQNFSDFLIGLRIEYAKKLLRESDVTVQYISEMMGYGNPTSFIRVFKKIVGISPGQYRELESRREDYSER</sequence>
<keyword evidence="4" id="KW-1133">Transmembrane helix</keyword>
<evidence type="ECO:0000256" key="2">
    <source>
        <dbReference type="ARBA" id="ARBA00023125"/>
    </source>
</evidence>
<keyword evidence="3" id="KW-0804">Transcription</keyword>
<protein>
    <submittedName>
        <fullName evidence="6">AraC-like DNA-binding protein</fullName>
    </submittedName>
</protein>